<evidence type="ECO:0000313" key="3">
    <source>
        <dbReference type="Proteomes" id="UP000316988"/>
    </source>
</evidence>
<dbReference type="AlphaFoldDB" id="A0A554SPA2"/>
<dbReference type="RefSeq" id="WP_143911096.1">
    <property type="nucleotide sequence ID" value="NZ_VLNT01000001.1"/>
</dbReference>
<evidence type="ECO:0000256" key="1">
    <source>
        <dbReference type="SAM" id="Phobius"/>
    </source>
</evidence>
<gene>
    <name evidence="2" type="ORF">FNM00_00695</name>
</gene>
<name>A0A554SPA2_9ACTN</name>
<reference evidence="2 3" key="1">
    <citation type="submission" date="2019-07" db="EMBL/GenBank/DDBJ databases">
        <authorList>
            <person name="Zhao L.H."/>
        </authorList>
    </citation>
    <scope>NUCLEOTIDE SEQUENCE [LARGE SCALE GENOMIC DNA]</scope>
    <source>
        <strain evidence="2 3">Co35</strain>
    </source>
</reference>
<feature type="transmembrane region" description="Helical" evidence="1">
    <location>
        <begin position="12"/>
        <end position="28"/>
    </location>
</feature>
<keyword evidence="1" id="KW-0812">Transmembrane</keyword>
<keyword evidence="1" id="KW-0472">Membrane</keyword>
<dbReference type="EMBL" id="VLNT01000001">
    <property type="protein sequence ID" value="TSD68148.1"/>
    <property type="molecule type" value="Genomic_DNA"/>
</dbReference>
<proteinExistence type="predicted"/>
<feature type="transmembrane region" description="Helical" evidence="1">
    <location>
        <begin position="34"/>
        <end position="56"/>
    </location>
</feature>
<sequence length="77" mass="8808">MSFKLTGKERGLLAVAAFFIGFGMQYWVEPEKLWGAWMWGGAVVAGALIAPVLIEATLRELAKLRRDPRRWFRDIIE</sequence>
<protein>
    <submittedName>
        <fullName evidence="2">Uncharacterized protein</fullName>
    </submittedName>
</protein>
<organism evidence="2 3">
    <name type="scientific">Aeromicrobium piscarium</name>
    <dbReference type="NCBI Taxonomy" id="2590901"/>
    <lineage>
        <taxon>Bacteria</taxon>
        <taxon>Bacillati</taxon>
        <taxon>Actinomycetota</taxon>
        <taxon>Actinomycetes</taxon>
        <taxon>Propionibacteriales</taxon>
        <taxon>Nocardioidaceae</taxon>
        <taxon>Aeromicrobium</taxon>
    </lineage>
</organism>
<accession>A0A554SPA2</accession>
<comment type="caution">
    <text evidence="2">The sequence shown here is derived from an EMBL/GenBank/DDBJ whole genome shotgun (WGS) entry which is preliminary data.</text>
</comment>
<evidence type="ECO:0000313" key="2">
    <source>
        <dbReference type="EMBL" id="TSD68148.1"/>
    </source>
</evidence>
<dbReference type="Proteomes" id="UP000316988">
    <property type="component" value="Unassembled WGS sequence"/>
</dbReference>
<keyword evidence="1" id="KW-1133">Transmembrane helix</keyword>
<keyword evidence="3" id="KW-1185">Reference proteome</keyword>